<evidence type="ECO:0000256" key="2">
    <source>
        <dbReference type="SAM" id="Phobius"/>
    </source>
</evidence>
<evidence type="ECO:0000256" key="1">
    <source>
        <dbReference type="SAM" id="MobiDB-lite"/>
    </source>
</evidence>
<dbReference type="OMA" id="SAIIGRC"/>
<feature type="compositionally biased region" description="Polar residues" evidence="1">
    <location>
        <begin position="345"/>
        <end position="367"/>
    </location>
</feature>
<sequence>MATSSIPPDLVVDPRLHYPRSRVVTNRDERCPLLDDARIPQMPLGHEQPDVPPQLYARGLDSAGTSSSAIIGRCVFCARQEHSLLPVYNAAPHVPPVDNAAAERLKKLKKELKTCRPIGIAAIALVMSIGLFVASTSNILSKAVKFWSVGQLIIVFILTTLTTLAAYRVEPTNFNIDLISVGLTAVILYLVDVLLLLFFCLSPYDWGSNQKAISLAIGLGAALDSCIFLIRVNIWKRPMVIYNSPFMAHLKKITCAVMTLLLKVLLAVLMVGVVFIMGCWEILKAVRVLGQGGAQESSSVSAAGGQPPQQSSTGRSQQLPQHSSDGGTEQHSSDGGTEQPHHSSDGGTEQHSSDGGTEQQPRQSQQPPLGDNGIV</sequence>
<keyword evidence="2" id="KW-0472">Membrane</keyword>
<keyword evidence="4" id="KW-1185">Reference proteome</keyword>
<proteinExistence type="predicted"/>
<organism evidence="3">
    <name type="scientific">Oryza nivara</name>
    <name type="common">Indian wild rice</name>
    <name type="synonym">Oryza sativa f. spontanea</name>
    <dbReference type="NCBI Taxonomy" id="4536"/>
    <lineage>
        <taxon>Eukaryota</taxon>
        <taxon>Viridiplantae</taxon>
        <taxon>Streptophyta</taxon>
        <taxon>Embryophyta</taxon>
        <taxon>Tracheophyta</taxon>
        <taxon>Spermatophyta</taxon>
        <taxon>Magnoliopsida</taxon>
        <taxon>Liliopsida</taxon>
        <taxon>Poales</taxon>
        <taxon>Poaceae</taxon>
        <taxon>BOP clade</taxon>
        <taxon>Oryzoideae</taxon>
        <taxon>Oryzeae</taxon>
        <taxon>Oryzinae</taxon>
        <taxon>Oryza</taxon>
    </lineage>
</organism>
<evidence type="ECO:0000313" key="3">
    <source>
        <dbReference type="EnsemblPlants" id="ONIVA11G06820.1"/>
    </source>
</evidence>
<feature type="transmembrane region" description="Helical" evidence="2">
    <location>
        <begin position="253"/>
        <end position="277"/>
    </location>
</feature>
<feature type="transmembrane region" description="Helical" evidence="2">
    <location>
        <begin position="179"/>
        <end position="201"/>
    </location>
</feature>
<feature type="transmembrane region" description="Helical" evidence="2">
    <location>
        <begin position="114"/>
        <end position="134"/>
    </location>
</feature>
<evidence type="ECO:0000313" key="4">
    <source>
        <dbReference type="Proteomes" id="UP000006591"/>
    </source>
</evidence>
<dbReference type="EnsemblPlants" id="ONIVA11G06820.1">
    <property type="protein sequence ID" value="ONIVA11G06820.1"/>
    <property type="gene ID" value="ONIVA11G06820"/>
</dbReference>
<name>A0A0E0IZP3_ORYNI</name>
<keyword evidence="2" id="KW-0812">Transmembrane</keyword>
<keyword evidence="2" id="KW-1133">Transmembrane helix</keyword>
<feature type="compositionally biased region" description="Polar residues" evidence="1">
    <location>
        <begin position="296"/>
        <end position="336"/>
    </location>
</feature>
<dbReference type="HOGENOM" id="CLU_757355_0_0_1"/>
<dbReference type="AlphaFoldDB" id="A0A0E0IZP3"/>
<dbReference type="Proteomes" id="UP000006591">
    <property type="component" value="Chromosome 11"/>
</dbReference>
<feature type="transmembrane region" description="Helical" evidence="2">
    <location>
        <begin position="213"/>
        <end position="232"/>
    </location>
</feature>
<feature type="transmembrane region" description="Helical" evidence="2">
    <location>
        <begin position="146"/>
        <end position="167"/>
    </location>
</feature>
<protein>
    <submittedName>
        <fullName evidence="3">Uncharacterized protein</fullName>
    </submittedName>
</protein>
<reference evidence="3" key="2">
    <citation type="submission" date="2018-04" db="EMBL/GenBank/DDBJ databases">
        <title>OnivRS2 (Oryza nivara Reference Sequence Version 2).</title>
        <authorList>
            <person name="Zhang J."/>
            <person name="Kudrna D."/>
            <person name="Lee S."/>
            <person name="Talag J."/>
            <person name="Rajasekar S."/>
            <person name="Welchert J."/>
            <person name="Hsing Y.-I."/>
            <person name="Wing R.A."/>
        </authorList>
    </citation>
    <scope>NUCLEOTIDE SEQUENCE [LARGE SCALE GENOMIC DNA]</scope>
    <source>
        <strain evidence="3">SL10</strain>
    </source>
</reference>
<accession>A0A0E0IZP3</accession>
<dbReference type="Gramene" id="ONIVA11G06820.1">
    <property type="protein sequence ID" value="ONIVA11G06820.1"/>
    <property type="gene ID" value="ONIVA11G06820"/>
</dbReference>
<feature type="region of interest" description="Disordered" evidence="1">
    <location>
        <begin position="296"/>
        <end position="375"/>
    </location>
</feature>
<reference evidence="3" key="1">
    <citation type="submission" date="2015-04" db="UniProtKB">
        <authorList>
            <consortium name="EnsemblPlants"/>
        </authorList>
    </citation>
    <scope>IDENTIFICATION</scope>
    <source>
        <strain evidence="3">SL10</strain>
    </source>
</reference>